<evidence type="ECO:0000313" key="7">
    <source>
        <dbReference type="Proteomes" id="UP000307768"/>
    </source>
</evidence>
<dbReference type="GO" id="GO:0015689">
    <property type="term" value="P:molybdate ion transport"/>
    <property type="evidence" value="ECO:0007669"/>
    <property type="project" value="InterPro"/>
</dbReference>
<feature type="binding site" evidence="4">
    <location>
        <position position="76"/>
    </location>
    <ligand>
        <name>molybdate</name>
        <dbReference type="ChEBI" id="CHEBI:36264"/>
    </ligand>
</feature>
<dbReference type="Proteomes" id="UP000307768">
    <property type="component" value="Unassembled WGS sequence"/>
</dbReference>
<dbReference type="GO" id="GO:0030973">
    <property type="term" value="F:molybdate ion binding"/>
    <property type="evidence" value="ECO:0007669"/>
    <property type="project" value="TreeGrafter"/>
</dbReference>
<gene>
    <name evidence="6" type="primary">modA</name>
    <name evidence="6" type="ORF">FE697_011085</name>
</gene>
<comment type="caution">
    <text evidence="6">The sequence shown here is derived from an EMBL/GenBank/DDBJ whole genome shotgun (WGS) entry which is preliminary data.</text>
</comment>
<keyword evidence="3 5" id="KW-0732">Signal</keyword>
<reference evidence="6 7" key="1">
    <citation type="submission" date="2019-09" db="EMBL/GenBank/DDBJ databases">
        <title>Mumia zhuanghuii sp. nov. isolated from the intestinal contents of plateau pika (Ochotona curzoniae) in the Qinghai-Tibet plateau of China.</title>
        <authorList>
            <person name="Tian Z."/>
        </authorList>
    </citation>
    <scope>NUCLEOTIDE SEQUENCE [LARGE SCALE GENOMIC DNA]</scope>
    <source>
        <strain evidence="7">350</strain>
    </source>
</reference>
<dbReference type="PIRSF" id="PIRSF004846">
    <property type="entry name" value="ModA"/>
    <property type="match status" value="1"/>
</dbReference>
<evidence type="ECO:0000256" key="5">
    <source>
        <dbReference type="SAM" id="SignalP"/>
    </source>
</evidence>
<dbReference type="EMBL" id="VDFQ02000003">
    <property type="protein sequence ID" value="KAA1422711.1"/>
    <property type="molecule type" value="Genomic_DNA"/>
</dbReference>
<dbReference type="AlphaFoldDB" id="A0A5Q6RXL0"/>
<evidence type="ECO:0000256" key="4">
    <source>
        <dbReference type="PIRSR" id="PIRSR004846-1"/>
    </source>
</evidence>
<dbReference type="GO" id="GO:0046872">
    <property type="term" value="F:metal ion binding"/>
    <property type="evidence" value="ECO:0007669"/>
    <property type="project" value="UniProtKB-KW"/>
</dbReference>
<keyword evidence="2 4" id="KW-0479">Metal-binding</keyword>
<dbReference type="InterPro" id="IPR050682">
    <property type="entry name" value="ModA/WtpA"/>
</dbReference>
<dbReference type="PROSITE" id="PS51257">
    <property type="entry name" value="PROKAR_LIPOPROTEIN"/>
    <property type="match status" value="1"/>
</dbReference>
<dbReference type="Gene3D" id="3.40.190.10">
    <property type="entry name" value="Periplasmic binding protein-like II"/>
    <property type="match status" value="2"/>
</dbReference>
<organism evidence="6 7">
    <name type="scientific">Mumia zhuanghuii</name>
    <dbReference type="NCBI Taxonomy" id="2585211"/>
    <lineage>
        <taxon>Bacteria</taxon>
        <taxon>Bacillati</taxon>
        <taxon>Actinomycetota</taxon>
        <taxon>Actinomycetes</taxon>
        <taxon>Propionibacteriales</taxon>
        <taxon>Nocardioidaceae</taxon>
        <taxon>Mumia</taxon>
    </lineage>
</organism>
<dbReference type="NCBIfam" id="TIGR01256">
    <property type="entry name" value="modA"/>
    <property type="match status" value="1"/>
</dbReference>
<proteinExistence type="inferred from homology"/>
<accession>A0A5Q6RXL0</accession>
<feature type="binding site" evidence="4">
    <location>
        <position position="195"/>
    </location>
    <ligand>
        <name>molybdate</name>
        <dbReference type="ChEBI" id="CHEBI:36264"/>
    </ligand>
</feature>
<dbReference type="PANTHER" id="PTHR30632">
    <property type="entry name" value="MOLYBDATE-BINDING PERIPLASMIC PROTEIN"/>
    <property type="match status" value="1"/>
</dbReference>
<dbReference type="InterPro" id="IPR005950">
    <property type="entry name" value="ModA"/>
</dbReference>
<dbReference type="SUPFAM" id="SSF53850">
    <property type="entry name" value="Periplasmic binding protein-like II"/>
    <property type="match status" value="1"/>
</dbReference>
<protein>
    <submittedName>
        <fullName evidence="6">Molybdate ABC transporter substrate-binding protein</fullName>
    </submittedName>
</protein>
<evidence type="ECO:0000313" key="6">
    <source>
        <dbReference type="EMBL" id="KAA1422711.1"/>
    </source>
</evidence>
<evidence type="ECO:0000256" key="3">
    <source>
        <dbReference type="ARBA" id="ARBA00022729"/>
    </source>
</evidence>
<comment type="similarity">
    <text evidence="1">Belongs to the bacterial solute-binding protein ModA family.</text>
</comment>
<dbReference type="Pfam" id="PF13531">
    <property type="entry name" value="SBP_bac_11"/>
    <property type="match status" value="1"/>
</dbReference>
<name>A0A5Q6RXL0_9ACTN</name>
<evidence type="ECO:0000256" key="2">
    <source>
        <dbReference type="ARBA" id="ARBA00022723"/>
    </source>
</evidence>
<keyword evidence="4" id="KW-0500">Molybdenum</keyword>
<evidence type="ECO:0000256" key="1">
    <source>
        <dbReference type="ARBA" id="ARBA00009175"/>
    </source>
</evidence>
<dbReference type="RefSeq" id="WP_149769661.1">
    <property type="nucleotide sequence ID" value="NZ_VDFQ02000003.1"/>
</dbReference>
<dbReference type="OrthoDB" id="9785015at2"/>
<feature type="chain" id="PRO_5039533885" evidence="5">
    <location>
        <begin position="25"/>
        <end position="261"/>
    </location>
</feature>
<feature type="signal peptide" evidence="5">
    <location>
        <begin position="1"/>
        <end position="24"/>
    </location>
</feature>
<feature type="binding site" evidence="4">
    <location>
        <position position="177"/>
    </location>
    <ligand>
        <name>molybdate</name>
        <dbReference type="ChEBI" id="CHEBI:36264"/>
    </ligand>
</feature>
<feature type="binding site" evidence="4">
    <location>
        <position position="48"/>
    </location>
    <ligand>
        <name>molybdate</name>
        <dbReference type="ChEBI" id="CHEBI:36264"/>
    </ligand>
</feature>
<sequence>MTAPRRAPLLAVAAAALLTVAACGGGDDGSGDGASGEPRTLTVLAAASLTESFDEIADLYESEHAGVTVKLSYDSSAVLAEQVNQGSPADVLATADAKTMASVVDEGNAEGEPTSFATNTLVIVTPPDNPGDVTGIDDLGDATFAVCVPQAPCGDAPKRLLELDGSTATPTTEEDNVKGVLTKVTLGEVDAGLVYRTDALAAGDAVTTVEAQNASEVVNVNPITVLSGSAVADDAQAFVDLVLSDEGQKVLEAHGFGPAAS</sequence>
<dbReference type="PANTHER" id="PTHR30632:SF0">
    <property type="entry name" value="SULFATE-BINDING PROTEIN"/>
    <property type="match status" value="1"/>
</dbReference>